<evidence type="ECO:0000313" key="1">
    <source>
        <dbReference type="EMBL" id="KDR12257.1"/>
    </source>
</evidence>
<dbReference type="Proteomes" id="UP000027135">
    <property type="component" value="Unassembled WGS sequence"/>
</dbReference>
<protein>
    <submittedName>
        <fullName evidence="1">Uncharacterized protein</fullName>
    </submittedName>
</protein>
<dbReference type="InParanoid" id="A0A067QTN5"/>
<sequence length="106" mass="12309">MKVQGKVDEVRRFEGLLCFVYFTFDADLINELNGKVNVHSGLQKYEGSDRRLFLSTLPEFSRKDKRKLQRSQPGHFVSNMRLVMVTSNMNASHILGSIFLIRIKFI</sequence>
<proteinExistence type="predicted"/>
<reference evidence="1 2" key="1">
    <citation type="journal article" date="2014" name="Nat. Commun.">
        <title>Molecular traces of alternative social organization in a termite genome.</title>
        <authorList>
            <person name="Terrapon N."/>
            <person name="Li C."/>
            <person name="Robertson H.M."/>
            <person name="Ji L."/>
            <person name="Meng X."/>
            <person name="Booth W."/>
            <person name="Chen Z."/>
            <person name="Childers C.P."/>
            <person name="Glastad K.M."/>
            <person name="Gokhale K."/>
            <person name="Gowin J."/>
            <person name="Gronenberg W."/>
            <person name="Hermansen R.A."/>
            <person name="Hu H."/>
            <person name="Hunt B.G."/>
            <person name="Huylmans A.K."/>
            <person name="Khalil S.M."/>
            <person name="Mitchell R.D."/>
            <person name="Munoz-Torres M.C."/>
            <person name="Mustard J.A."/>
            <person name="Pan H."/>
            <person name="Reese J.T."/>
            <person name="Scharf M.E."/>
            <person name="Sun F."/>
            <person name="Vogel H."/>
            <person name="Xiao J."/>
            <person name="Yang W."/>
            <person name="Yang Z."/>
            <person name="Yang Z."/>
            <person name="Zhou J."/>
            <person name="Zhu J."/>
            <person name="Brent C.S."/>
            <person name="Elsik C.G."/>
            <person name="Goodisman M.A."/>
            <person name="Liberles D.A."/>
            <person name="Roe R.M."/>
            <person name="Vargo E.L."/>
            <person name="Vilcinskas A."/>
            <person name="Wang J."/>
            <person name="Bornberg-Bauer E."/>
            <person name="Korb J."/>
            <person name="Zhang G."/>
            <person name="Liebig J."/>
        </authorList>
    </citation>
    <scope>NUCLEOTIDE SEQUENCE [LARGE SCALE GENOMIC DNA]</scope>
    <source>
        <tissue evidence="1">Whole organism</tissue>
    </source>
</reference>
<name>A0A067QTN5_ZOONE</name>
<keyword evidence="2" id="KW-1185">Reference proteome</keyword>
<gene>
    <name evidence="1" type="ORF">L798_13744</name>
</gene>
<evidence type="ECO:0000313" key="2">
    <source>
        <dbReference type="Proteomes" id="UP000027135"/>
    </source>
</evidence>
<dbReference type="EMBL" id="KK853032">
    <property type="protein sequence ID" value="KDR12257.1"/>
    <property type="molecule type" value="Genomic_DNA"/>
</dbReference>
<organism evidence="1 2">
    <name type="scientific">Zootermopsis nevadensis</name>
    <name type="common">Dampwood termite</name>
    <dbReference type="NCBI Taxonomy" id="136037"/>
    <lineage>
        <taxon>Eukaryota</taxon>
        <taxon>Metazoa</taxon>
        <taxon>Ecdysozoa</taxon>
        <taxon>Arthropoda</taxon>
        <taxon>Hexapoda</taxon>
        <taxon>Insecta</taxon>
        <taxon>Pterygota</taxon>
        <taxon>Neoptera</taxon>
        <taxon>Polyneoptera</taxon>
        <taxon>Dictyoptera</taxon>
        <taxon>Blattodea</taxon>
        <taxon>Blattoidea</taxon>
        <taxon>Termitoidae</taxon>
        <taxon>Termopsidae</taxon>
        <taxon>Zootermopsis</taxon>
    </lineage>
</organism>
<dbReference type="AlphaFoldDB" id="A0A067QTN5"/>
<accession>A0A067QTN5</accession>